<evidence type="ECO:0000256" key="2">
    <source>
        <dbReference type="ARBA" id="ARBA00023180"/>
    </source>
</evidence>
<dbReference type="RefSeq" id="WP_185257052.1">
    <property type="nucleotide sequence ID" value="NZ_AP023368.1"/>
</dbReference>
<gene>
    <name evidence="3" type="ORF">bsdcttw_45350</name>
</gene>
<evidence type="ECO:0000256" key="1">
    <source>
        <dbReference type="ARBA" id="ARBA00022729"/>
    </source>
</evidence>
<sequence>MKDVKCCRIIKEIGIERIKKMKISPIDKPVYIEIYNNKLIIIDDGKSQNWIFDIQEQKLTRFPFINMKCDTNRIKSAHKMGNNEFLIVCGNHPREILCIDDTGKIIKKLFDSNKINEVHWPSMAITYKDYVIIADQESVIDGEYLSAGIVILHKDKVIWQWRPGKEILGEATYIDVLQGKEIIITDTILHQVLCVDMDKNIVWSYGNRGRPGSNFGYLSGPLCARCSSRNTVLISDTRNNRILELNQEGQLIGSILPILDEERAMIGPFCCPAVIVSLPNENLIVADTGNNRVICVSKTGEVIWYIGQKEVPRRFLSFPRSIEKTDDNKWLVADTNNNRVIEIDANNKIYWSYGDKDAVFNAKLYWPRCARMGNNEDIIIADSLNNRILVVDRLGKTLYEISNIINRNGCTIKLLDVHDIYVTSHNTLIIVDSESAYVAEIDYSGSIHWLVNQDSNGIKFRDPHQVSMNKDNTLTVVDSIGIWILEFRSGTVLGRITELTDKENMTIKFSCPKAICDTETITVYSDIFRMDYNLIVYDKNKNLLFPIYQESSSNDGYVNPISSFHDPRFIVKNSENSYVISDYSAHRLVVIEIVI</sequence>
<reference evidence="3 4" key="1">
    <citation type="submission" date="2020-08" db="EMBL/GenBank/DDBJ databases">
        <title>Draft genome sequencing of an Anaerocolumna strain isolated from anoxic soil subjected to BSD treatment.</title>
        <authorList>
            <person name="Uek A."/>
            <person name="Tonouchi A."/>
        </authorList>
    </citation>
    <scope>NUCLEOTIDE SEQUENCE [LARGE SCALE GENOMIC DNA]</scope>
    <source>
        <strain evidence="3 4">CTTW</strain>
    </source>
</reference>
<evidence type="ECO:0000313" key="3">
    <source>
        <dbReference type="EMBL" id="BCK01495.1"/>
    </source>
</evidence>
<keyword evidence="1" id="KW-0732">Signal</keyword>
<dbReference type="SUPFAM" id="SSF101898">
    <property type="entry name" value="NHL repeat"/>
    <property type="match status" value="2"/>
</dbReference>
<accession>A0A7M3SA77</accession>
<dbReference type="Gene3D" id="2.120.10.30">
    <property type="entry name" value="TolB, C-terminal domain"/>
    <property type="match status" value="2"/>
</dbReference>
<dbReference type="GO" id="GO:0005576">
    <property type="term" value="C:extracellular region"/>
    <property type="evidence" value="ECO:0007669"/>
    <property type="project" value="TreeGrafter"/>
</dbReference>
<dbReference type="PANTHER" id="PTHR10680">
    <property type="entry name" value="PEPTIDYL-GLYCINE ALPHA-AMIDATING MONOOXYGENASE"/>
    <property type="match status" value="1"/>
</dbReference>
<reference evidence="3 4" key="2">
    <citation type="submission" date="2020-08" db="EMBL/GenBank/DDBJ databases">
        <authorList>
            <person name="Ueki A."/>
            <person name="Tonouchi A."/>
        </authorList>
    </citation>
    <scope>NUCLEOTIDE SEQUENCE [LARGE SCALE GENOMIC DNA]</scope>
    <source>
        <strain evidence="3 4">CTTW</strain>
    </source>
</reference>
<dbReference type="InterPro" id="IPR011042">
    <property type="entry name" value="6-blade_b-propeller_TolB-like"/>
</dbReference>
<dbReference type="KEGG" id="acht:bsdcttw_45350"/>
<dbReference type="Gene3D" id="2.40.10.500">
    <property type="match status" value="1"/>
</dbReference>
<dbReference type="CDD" id="cd05819">
    <property type="entry name" value="NHL"/>
    <property type="match status" value="1"/>
</dbReference>
<proteinExistence type="predicted"/>
<dbReference type="Proteomes" id="UP000515703">
    <property type="component" value="Chromosome"/>
</dbReference>
<keyword evidence="4" id="KW-1185">Reference proteome</keyword>
<dbReference type="EMBL" id="AP023368">
    <property type="protein sequence ID" value="BCK01495.1"/>
    <property type="molecule type" value="Genomic_DNA"/>
</dbReference>
<protein>
    <submittedName>
        <fullName evidence="3">Uncharacterized protein</fullName>
    </submittedName>
</protein>
<organism evidence="3 4">
    <name type="scientific">Anaerocolumna chitinilytica</name>
    <dbReference type="NCBI Taxonomy" id="1727145"/>
    <lineage>
        <taxon>Bacteria</taxon>
        <taxon>Bacillati</taxon>
        <taxon>Bacillota</taxon>
        <taxon>Clostridia</taxon>
        <taxon>Lachnospirales</taxon>
        <taxon>Lachnospiraceae</taxon>
        <taxon>Anaerocolumna</taxon>
    </lineage>
</organism>
<evidence type="ECO:0000313" key="4">
    <source>
        <dbReference type="Proteomes" id="UP000515703"/>
    </source>
</evidence>
<dbReference type="AlphaFoldDB" id="A0A7M3SA77"/>
<name>A0A7M3SA77_9FIRM</name>
<keyword evidence="2" id="KW-0325">Glycoprotein</keyword>
<dbReference type="PANTHER" id="PTHR10680:SF14">
    <property type="entry name" value="PEPTIDYL-GLYCINE ALPHA-AMIDATING MONOOXYGENASE"/>
    <property type="match status" value="1"/>
</dbReference>